<name>A0A1H8VIK5_9HYPH</name>
<dbReference type="EMBL" id="FNXB01000054">
    <property type="protein sequence ID" value="SEI19059.1"/>
    <property type="molecule type" value="Genomic_DNA"/>
</dbReference>
<protein>
    <submittedName>
        <fullName evidence="2">Uncharacterized protein</fullName>
    </submittedName>
</protein>
<evidence type="ECO:0000313" key="2">
    <source>
        <dbReference type="EMBL" id="SEI19059.1"/>
    </source>
</evidence>
<evidence type="ECO:0000313" key="4">
    <source>
        <dbReference type="Proteomes" id="UP000183063"/>
    </source>
</evidence>
<evidence type="ECO:0000256" key="1">
    <source>
        <dbReference type="SAM" id="MobiDB-lite"/>
    </source>
</evidence>
<dbReference type="OrthoDB" id="8452610at2"/>
<proteinExistence type="predicted"/>
<reference evidence="3 5" key="3">
    <citation type="submission" date="2016-10" db="EMBL/GenBank/DDBJ databases">
        <authorList>
            <person name="Varghese N."/>
            <person name="Submissions S."/>
        </authorList>
    </citation>
    <scope>NUCLEOTIDE SEQUENCE [LARGE SCALE GENOMIC DNA]</scope>
    <source>
        <strain evidence="3 5">CGMCC 1.7071</strain>
    </source>
</reference>
<keyword evidence="5" id="KW-1185">Reference proteome</keyword>
<dbReference type="AlphaFoldDB" id="A0A1H8VIK5"/>
<gene>
    <name evidence="2" type="ORF">RTCCBAU85039_6068</name>
    <name evidence="3" type="ORF">SAMN05216228_104317</name>
</gene>
<evidence type="ECO:0000313" key="3">
    <source>
        <dbReference type="EMBL" id="SEP15266.1"/>
    </source>
</evidence>
<sequence length="91" mass="10164">MSSVDNQRRDNKPSTLQRVLKRANYATADMETAEGDASHDEAIVIRRIQAGTIPSKNYPASKRRRRNADPNALATWENEGGAVRPSNKKRS</sequence>
<dbReference type="EMBL" id="FOCV01000043">
    <property type="protein sequence ID" value="SEP15266.1"/>
    <property type="molecule type" value="Genomic_DNA"/>
</dbReference>
<dbReference type="Proteomes" id="UP000183063">
    <property type="component" value="Unassembled WGS sequence"/>
</dbReference>
<organism evidence="2 4">
    <name type="scientific">Rhizobium tibeticum</name>
    <dbReference type="NCBI Taxonomy" id="501024"/>
    <lineage>
        <taxon>Bacteria</taxon>
        <taxon>Pseudomonadati</taxon>
        <taxon>Pseudomonadota</taxon>
        <taxon>Alphaproteobacteria</taxon>
        <taxon>Hyphomicrobiales</taxon>
        <taxon>Rhizobiaceae</taxon>
        <taxon>Rhizobium/Agrobacterium group</taxon>
        <taxon>Rhizobium</taxon>
    </lineage>
</organism>
<reference evidence="2" key="2">
    <citation type="submission" date="2016-10" db="EMBL/GenBank/DDBJ databases">
        <authorList>
            <person name="de Groot N.N."/>
        </authorList>
    </citation>
    <scope>NUCLEOTIDE SEQUENCE [LARGE SCALE GENOMIC DNA]</scope>
    <source>
        <strain evidence="2">CCBAU85039</strain>
    </source>
</reference>
<reference evidence="4" key="1">
    <citation type="submission" date="2016-10" db="EMBL/GenBank/DDBJ databases">
        <authorList>
            <person name="Wibberg D."/>
        </authorList>
    </citation>
    <scope>NUCLEOTIDE SEQUENCE [LARGE SCALE GENOMIC DNA]</scope>
</reference>
<dbReference type="Proteomes" id="UP000198939">
    <property type="component" value="Unassembled WGS sequence"/>
</dbReference>
<evidence type="ECO:0000313" key="5">
    <source>
        <dbReference type="Proteomes" id="UP000198939"/>
    </source>
</evidence>
<feature type="region of interest" description="Disordered" evidence="1">
    <location>
        <begin position="49"/>
        <end position="91"/>
    </location>
</feature>
<dbReference type="RefSeq" id="WP_072381268.1">
    <property type="nucleotide sequence ID" value="NZ_FNXB01000054.1"/>
</dbReference>
<accession>A0A1H8VIK5</accession>